<reference evidence="4" key="1">
    <citation type="journal article" date="2020" name="Phytopathology">
        <title>Genome sequence and comparative analysis of Colletotrichum gloeosporioides isolated from Liriodendron leaves.</title>
        <authorList>
            <person name="Fu F.F."/>
            <person name="Hao Z."/>
            <person name="Wang P."/>
            <person name="Lu Y."/>
            <person name="Xue L.J."/>
            <person name="Wei G."/>
            <person name="Tian Y."/>
            <person name="Baishi H."/>
            <person name="Xu H."/>
            <person name="Shi J."/>
            <person name="Cheng T."/>
            <person name="Wang G."/>
            <person name="Yi Y."/>
            <person name="Chen J."/>
        </authorList>
    </citation>
    <scope>NUCLEOTIDE SEQUENCE</scope>
    <source>
        <strain evidence="4">Lc1</strain>
    </source>
</reference>
<evidence type="ECO:0008006" key="6">
    <source>
        <dbReference type="Google" id="ProtNLM"/>
    </source>
</evidence>
<evidence type="ECO:0000313" key="4">
    <source>
        <dbReference type="EMBL" id="KAF3807794.1"/>
    </source>
</evidence>
<accession>A0A8H4CPX1</accession>
<dbReference type="InterPro" id="IPR021858">
    <property type="entry name" value="Fun_TF"/>
</dbReference>
<evidence type="ECO:0000313" key="5">
    <source>
        <dbReference type="Proteomes" id="UP000613401"/>
    </source>
</evidence>
<reference evidence="4" key="2">
    <citation type="submission" date="2020-03" db="EMBL/GenBank/DDBJ databases">
        <authorList>
            <person name="Fu F.-F."/>
            <person name="Chen J."/>
        </authorList>
    </citation>
    <scope>NUCLEOTIDE SEQUENCE</scope>
    <source>
        <strain evidence="4">Lc1</strain>
    </source>
</reference>
<feature type="compositionally biased region" description="Low complexity" evidence="3">
    <location>
        <begin position="598"/>
        <end position="616"/>
    </location>
</feature>
<dbReference type="Proteomes" id="UP000613401">
    <property type="component" value="Unassembled WGS sequence"/>
</dbReference>
<evidence type="ECO:0000256" key="3">
    <source>
        <dbReference type="SAM" id="MobiDB-lite"/>
    </source>
</evidence>
<sequence length="1040" mass="116071">MPEHEAANLTWTSSLPSLFDVYKSTSGGRVAHEAEDDRRASDHSASVPIALNQHGIGRPFKDKEKSRLFMHYINDLSMWVDVCDVKRHFGTEVPKRACHSPLLAYSIIALASRSLCSIAGTDDSKPSTYYSHALQYLIPILDSSFEALNEEVLAAIVILRQYEEMTDSDFGVHLSGSSKLLNSMFSLASKGGLGEAASWIVLRQDYWVALVKSQPMSINLDSYKGSSSFVRTEPECLANRAVFLCAQAIAYAFQPAAIRDLDRWNKLNQELGNWLISNPWHADPLWVEPPHTNRANGSAFPTIWMTHPAHVVGYQHYSLARMVLHIFNPYLSKPSLDTFKRRRESEKAVLDNFRVLLGLAMSNPSVVNAGFTASHTLRACGVYLTDPKEQQESLDFLRKTHLRTGWLTKDLIEQLTVQWSQDGSSSAFVPDCLVDRNGLMMQATKETRVVSVDGDGNRGEPQYEFSETQKWCKINSKRIRFIDETTDINSIHNDDYDSDEDIVSEEEPAPPSPPKANQRRRRESSNRVAWAPFGDVGPPNAHASGPEEGSPLPIERGISYPLTKLPALHPHAPYDSPDSAGQASLDDLPRTVSPVPRSQLSGPIGSISSIGSNSVSEDPSLPEPQRSFHSSNFPLKDHREANLVRYFLEFIAPPFDYGDPHHRFTTVLPQHAAISPLLLNAILAIAAKSRDEEGTLAFFDKPAEHYYTVALNLLSPVLIDPSAEVDDLHVTAAVLLRLYNSISELDLASLDKLLVDHSTIWEFLTSRANFTTKGSLSEAAFSGWLRLEIWRSVMQQETLEFRLDHLDLDRSLQPADDETWAWRMILHTIDIIGYCFGDETNSAVYEKLSNYAAQWMKAAPETFLPIFVENPPNEGIFPEILLINDSVVVGLQFYHLNRILLTAHNPNVPRLGKNLKLAAQTLDVGFLSFITYPDIGMLNFGALVQNEIINDIKIMCGIAESHGRSTPAHIIACMGIALAGDRFRSYPEQEALCQVFSSTAEAYAWDTALMTLSDWNGTDISLQHLKDAWGWPEDMVAEPT</sequence>
<keyword evidence="5" id="KW-1185">Reference proteome</keyword>
<dbReference type="PANTHER" id="PTHR37534:SF25">
    <property type="entry name" value="ZN(II)2CYS6 TRANSCRIPTION FACTOR (EUROFUNG)"/>
    <property type="match status" value="1"/>
</dbReference>
<dbReference type="GO" id="GO:0005634">
    <property type="term" value="C:nucleus"/>
    <property type="evidence" value="ECO:0007669"/>
    <property type="project" value="UniProtKB-SubCell"/>
</dbReference>
<dbReference type="GO" id="GO:0000976">
    <property type="term" value="F:transcription cis-regulatory region binding"/>
    <property type="evidence" value="ECO:0007669"/>
    <property type="project" value="TreeGrafter"/>
</dbReference>
<protein>
    <recommendedName>
        <fullName evidence="6">Transcription factor domain-containing protein</fullName>
    </recommendedName>
</protein>
<dbReference type="CDD" id="cd12148">
    <property type="entry name" value="fungal_TF_MHR"/>
    <property type="match status" value="1"/>
</dbReference>
<comment type="caution">
    <text evidence="4">The sequence shown here is derived from an EMBL/GenBank/DDBJ whole genome shotgun (WGS) entry which is preliminary data.</text>
</comment>
<dbReference type="GeneID" id="69014672"/>
<dbReference type="EMBL" id="WVTB01000027">
    <property type="protein sequence ID" value="KAF3807794.1"/>
    <property type="molecule type" value="Genomic_DNA"/>
</dbReference>
<organism evidence="4 5">
    <name type="scientific">Colletotrichum gloeosporioides</name>
    <name type="common">Anthracnose fungus</name>
    <name type="synonym">Glomerella cingulata</name>
    <dbReference type="NCBI Taxonomy" id="474922"/>
    <lineage>
        <taxon>Eukaryota</taxon>
        <taxon>Fungi</taxon>
        <taxon>Dikarya</taxon>
        <taxon>Ascomycota</taxon>
        <taxon>Pezizomycotina</taxon>
        <taxon>Sordariomycetes</taxon>
        <taxon>Hypocreomycetidae</taxon>
        <taxon>Glomerellales</taxon>
        <taxon>Glomerellaceae</taxon>
        <taxon>Colletotrichum</taxon>
        <taxon>Colletotrichum gloeosporioides species complex</taxon>
    </lineage>
</organism>
<proteinExistence type="predicted"/>
<dbReference type="RefSeq" id="XP_045266953.1">
    <property type="nucleotide sequence ID" value="XM_045407508.1"/>
</dbReference>
<dbReference type="GO" id="GO:0003700">
    <property type="term" value="F:DNA-binding transcription factor activity"/>
    <property type="evidence" value="ECO:0007669"/>
    <property type="project" value="TreeGrafter"/>
</dbReference>
<feature type="compositionally biased region" description="Acidic residues" evidence="3">
    <location>
        <begin position="496"/>
        <end position="508"/>
    </location>
</feature>
<feature type="region of interest" description="Disordered" evidence="3">
    <location>
        <begin position="489"/>
        <end position="633"/>
    </location>
</feature>
<dbReference type="GO" id="GO:0045944">
    <property type="term" value="P:positive regulation of transcription by RNA polymerase II"/>
    <property type="evidence" value="ECO:0007669"/>
    <property type="project" value="TreeGrafter"/>
</dbReference>
<evidence type="ECO:0000256" key="1">
    <source>
        <dbReference type="ARBA" id="ARBA00004123"/>
    </source>
</evidence>
<evidence type="ECO:0000256" key="2">
    <source>
        <dbReference type="ARBA" id="ARBA00023242"/>
    </source>
</evidence>
<name>A0A8H4CPX1_COLGL</name>
<gene>
    <name evidence="4" type="ORF">GCG54_00007527</name>
</gene>
<comment type="subcellular location">
    <subcellularLocation>
        <location evidence="1">Nucleus</location>
    </subcellularLocation>
</comment>
<dbReference type="AlphaFoldDB" id="A0A8H4CPX1"/>
<dbReference type="PANTHER" id="PTHR37534">
    <property type="entry name" value="TRANSCRIPTIONAL ACTIVATOR PROTEIN UGA3"/>
    <property type="match status" value="1"/>
</dbReference>
<keyword evidence="2" id="KW-0539">Nucleus</keyword>
<dbReference type="Pfam" id="PF11951">
    <property type="entry name" value="Fungal_trans_2"/>
    <property type="match status" value="1"/>
</dbReference>